<dbReference type="UniPathway" id="UPA00906">
    <property type="reaction ID" value="UER00895"/>
</dbReference>
<name>A0A4Q1BQ15_TREME</name>
<feature type="compositionally biased region" description="Low complexity" evidence="9">
    <location>
        <begin position="493"/>
        <end position="527"/>
    </location>
</feature>
<dbReference type="InterPro" id="IPR015866">
    <property type="entry name" value="Ser-tRNA-synth_1_N"/>
</dbReference>
<evidence type="ECO:0000256" key="4">
    <source>
        <dbReference type="ARBA" id="ARBA00022840"/>
    </source>
</evidence>
<dbReference type="PRINTS" id="PR00981">
    <property type="entry name" value="TRNASYNTHSER"/>
</dbReference>
<feature type="compositionally biased region" description="Pro residues" evidence="9">
    <location>
        <begin position="482"/>
        <end position="492"/>
    </location>
</feature>
<feature type="region of interest" description="Disordered" evidence="9">
    <location>
        <begin position="478"/>
        <end position="581"/>
    </location>
</feature>
<dbReference type="SUPFAM" id="SSF55681">
    <property type="entry name" value="Class II aaRS and biotin synthetases"/>
    <property type="match status" value="1"/>
</dbReference>
<dbReference type="Pfam" id="PF00587">
    <property type="entry name" value="tRNA-synt_2b"/>
    <property type="match status" value="1"/>
</dbReference>
<dbReference type="SUPFAM" id="SSF46589">
    <property type="entry name" value="tRNA-binding arm"/>
    <property type="match status" value="1"/>
</dbReference>
<dbReference type="EC" id="6.1.1.11" evidence="1"/>
<keyword evidence="4" id="KW-0067">ATP-binding</keyword>
<dbReference type="EMBL" id="SDIL01000024">
    <property type="protein sequence ID" value="RXK39983.1"/>
    <property type="molecule type" value="Genomic_DNA"/>
</dbReference>
<feature type="region of interest" description="Disordered" evidence="9">
    <location>
        <begin position="1"/>
        <end position="74"/>
    </location>
</feature>
<keyword evidence="3" id="KW-0547">Nucleotide-binding</keyword>
<dbReference type="InterPro" id="IPR045864">
    <property type="entry name" value="aa-tRNA-synth_II/BPL/LPL"/>
</dbReference>
<dbReference type="PROSITE" id="PS50862">
    <property type="entry name" value="AA_TRNA_LIGASE_II"/>
    <property type="match status" value="1"/>
</dbReference>
<keyword evidence="12" id="KW-1185">Reference proteome</keyword>
<evidence type="ECO:0000256" key="3">
    <source>
        <dbReference type="ARBA" id="ARBA00022741"/>
    </source>
</evidence>
<feature type="domain" description="Aminoacyl-transfer RNA synthetases class-II family profile" evidence="10">
    <location>
        <begin position="210"/>
        <end position="618"/>
    </location>
</feature>
<evidence type="ECO:0000256" key="8">
    <source>
        <dbReference type="SAM" id="Coils"/>
    </source>
</evidence>
<evidence type="ECO:0000259" key="10">
    <source>
        <dbReference type="PROSITE" id="PS50862"/>
    </source>
</evidence>
<evidence type="ECO:0000313" key="12">
    <source>
        <dbReference type="Proteomes" id="UP000289152"/>
    </source>
</evidence>
<feature type="compositionally biased region" description="Polar residues" evidence="9">
    <location>
        <begin position="528"/>
        <end position="540"/>
    </location>
</feature>
<gene>
    <name evidence="11" type="ORF">M231_02778</name>
</gene>
<feature type="coiled-coil region" evidence="8">
    <location>
        <begin position="141"/>
        <end position="168"/>
    </location>
</feature>
<dbReference type="GO" id="GO:0005524">
    <property type="term" value="F:ATP binding"/>
    <property type="evidence" value="ECO:0007669"/>
    <property type="project" value="UniProtKB-KW"/>
</dbReference>
<feature type="compositionally biased region" description="Low complexity" evidence="9">
    <location>
        <begin position="548"/>
        <end position="573"/>
    </location>
</feature>
<dbReference type="Gene3D" id="3.30.930.10">
    <property type="entry name" value="Bira Bifunctional Protein, Domain 2"/>
    <property type="match status" value="1"/>
</dbReference>
<evidence type="ECO:0000256" key="2">
    <source>
        <dbReference type="ARBA" id="ARBA00022598"/>
    </source>
</evidence>
<protein>
    <recommendedName>
        <fullName evidence="1">serine--tRNA ligase</fullName>
        <ecNumber evidence="1">6.1.1.11</ecNumber>
    </recommendedName>
    <alternativeName>
        <fullName evidence="6">Seryl-tRNA synthetase</fullName>
    </alternativeName>
    <alternativeName>
        <fullName evidence="7">Seryl-tRNA(Ser) synthetase</fullName>
    </alternativeName>
</protein>
<dbReference type="InterPro" id="IPR002317">
    <property type="entry name" value="Ser-tRNA-ligase_type_1"/>
</dbReference>
<comment type="caution">
    <text evidence="11">The sequence shown here is derived from an EMBL/GenBank/DDBJ whole genome shotgun (WGS) entry which is preliminary data.</text>
</comment>
<dbReference type="VEuPathDB" id="FungiDB:TREMEDRAFT_30232"/>
<dbReference type="AlphaFoldDB" id="A0A4Q1BQ15"/>
<dbReference type="InParanoid" id="A0A4Q1BQ15"/>
<dbReference type="GO" id="GO:0006434">
    <property type="term" value="P:seryl-tRNA aminoacylation"/>
    <property type="evidence" value="ECO:0007669"/>
    <property type="project" value="InterPro"/>
</dbReference>
<reference evidence="11 12" key="1">
    <citation type="submission" date="2016-06" db="EMBL/GenBank/DDBJ databases">
        <title>Evolution of pathogenesis and genome organization in the Tremellales.</title>
        <authorList>
            <person name="Cuomo C."/>
            <person name="Litvintseva A."/>
            <person name="Heitman J."/>
            <person name="Chen Y."/>
            <person name="Sun S."/>
            <person name="Springer D."/>
            <person name="Dromer F."/>
            <person name="Young S."/>
            <person name="Zeng Q."/>
            <person name="Chapman S."/>
            <person name="Gujja S."/>
            <person name="Saif S."/>
            <person name="Birren B."/>
        </authorList>
    </citation>
    <scope>NUCLEOTIDE SEQUENCE [LARGE SCALE GENOMIC DNA]</scope>
    <source>
        <strain evidence="11 12">ATCC 28783</strain>
    </source>
</reference>
<dbReference type="OrthoDB" id="10264585at2759"/>
<evidence type="ECO:0000256" key="5">
    <source>
        <dbReference type="ARBA" id="ARBA00023146"/>
    </source>
</evidence>
<keyword evidence="5" id="KW-0030">Aminoacyl-tRNA synthetase</keyword>
<keyword evidence="8" id="KW-0175">Coiled coil</keyword>
<evidence type="ECO:0000256" key="6">
    <source>
        <dbReference type="ARBA" id="ARBA00031113"/>
    </source>
</evidence>
<dbReference type="InterPro" id="IPR042103">
    <property type="entry name" value="SerRS_1_N_sf"/>
</dbReference>
<dbReference type="GO" id="GO:0004828">
    <property type="term" value="F:serine-tRNA ligase activity"/>
    <property type="evidence" value="ECO:0007669"/>
    <property type="project" value="UniProtKB-EC"/>
</dbReference>
<organism evidence="11 12">
    <name type="scientific">Tremella mesenterica</name>
    <name type="common">Jelly fungus</name>
    <dbReference type="NCBI Taxonomy" id="5217"/>
    <lineage>
        <taxon>Eukaryota</taxon>
        <taxon>Fungi</taxon>
        <taxon>Dikarya</taxon>
        <taxon>Basidiomycota</taxon>
        <taxon>Agaricomycotina</taxon>
        <taxon>Tremellomycetes</taxon>
        <taxon>Tremellales</taxon>
        <taxon>Tremellaceae</taxon>
        <taxon>Tremella</taxon>
    </lineage>
</organism>
<dbReference type="STRING" id="5217.A0A4Q1BQ15"/>
<dbReference type="FunCoup" id="A0A4Q1BQ15">
    <property type="interactions" value="261"/>
</dbReference>
<dbReference type="Proteomes" id="UP000289152">
    <property type="component" value="Unassembled WGS sequence"/>
</dbReference>
<sequence length="639" mass="70286">MSRIARLSVKVQYPPGRRPYATHIPQPPIVFSLRPPSPPSLPSPTSSKTSLPSSSPSSQKQTSSPSSSFLPKPRLDYSRLLSDPSLTEQNALSRRAPLRPDHLAHLSRLRDTQLLLLQKLDSVRNKQKDISSMIKNQLGDTSELVRQAKKLKARIQEYTLNLSSTEDELLELALLLPSFSHPDSPIGSEENARVIEQFGPTPMERDEKRDHLYICEKLGWLDNKAMTTTTGSSWPFLIGQLSLLEQSLIQYSISIAVKHGFTPVSTPDVVKDDLAWRCGFQPRDQAGVHLQTQPDAVTEASEGRRGKVENNDKEVIGQPDQIYRLQTPPTSPGLCLAGTAEIPLAGLFADRILQLDQLPRKVVGVGKAYRAEAGARGTDTRGLYRVHWFTKVELFAVTKGAVEESERMMEEMKEVQKEVAKGLGLSVRILDMPTEELGASACRKYDMEAWMPGRGKWGEITSTSNCTDYQARRLHIRHRHFPPPSPPLPPSPSSSSSSSSTQTNITSSKSSTNSNTTSSLSHPSTPSFESNLNPSSTPDLTPNLIHDSSSIPPLNSNTNSNTNSTSNADQSTSRQPTSLPFAHTLNGTAAAIPRLLVAIIENGAKFGSDGELKSVELPFVLKRFWIGTDENISWASETY</sequence>
<dbReference type="Pfam" id="PF02403">
    <property type="entry name" value="Seryl_tRNA_N"/>
    <property type="match status" value="1"/>
</dbReference>
<feature type="compositionally biased region" description="Low complexity" evidence="9">
    <location>
        <begin position="43"/>
        <end position="72"/>
    </location>
</feature>
<keyword evidence="2 11" id="KW-0436">Ligase</keyword>
<evidence type="ECO:0000313" key="11">
    <source>
        <dbReference type="EMBL" id="RXK39983.1"/>
    </source>
</evidence>
<dbReference type="Gene3D" id="1.10.287.40">
    <property type="entry name" value="Serine-tRNA synthetase, tRNA binding domain"/>
    <property type="match status" value="1"/>
</dbReference>
<evidence type="ECO:0000256" key="1">
    <source>
        <dbReference type="ARBA" id="ARBA00012840"/>
    </source>
</evidence>
<proteinExistence type="predicted"/>
<dbReference type="InterPro" id="IPR002314">
    <property type="entry name" value="aa-tRNA-synt_IIb"/>
</dbReference>
<accession>A0A4Q1BQ15</accession>
<dbReference type="InterPro" id="IPR010978">
    <property type="entry name" value="tRNA-bd_arm"/>
</dbReference>
<dbReference type="InterPro" id="IPR006195">
    <property type="entry name" value="aa-tRNA-synth_II"/>
</dbReference>
<dbReference type="PANTHER" id="PTHR11778">
    <property type="entry name" value="SERYL-TRNA SYNTHETASE"/>
    <property type="match status" value="1"/>
</dbReference>
<evidence type="ECO:0000256" key="7">
    <source>
        <dbReference type="ARBA" id="ARBA00034892"/>
    </source>
</evidence>
<evidence type="ECO:0000256" key="9">
    <source>
        <dbReference type="SAM" id="MobiDB-lite"/>
    </source>
</evidence>